<name>A0A545SYP9_9RHOB</name>
<evidence type="ECO:0000313" key="3">
    <source>
        <dbReference type="Proteomes" id="UP000315816"/>
    </source>
</evidence>
<dbReference type="EMBL" id="VICH01000002">
    <property type="protein sequence ID" value="TQV70059.1"/>
    <property type="molecule type" value="Genomic_DNA"/>
</dbReference>
<evidence type="ECO:0000313" key="2">
    <source>
        <dbReference type="EMBL" id="TQV70059.1"/>
    </source>
</evidence>
<sequence>MRFANFLVLAVCLAIVSPMQLSAQVQSEPPMTYERIGRILAAIDPDLQPQGNGFQMVIGGVPMIVITDPAADRMRAMVRIGPAGAMDDALMQRMLQANFDAVLDARYAVAGGQIWSTFIHPLSPLETRQLVSALTQTVVAAQSFGTAFTGGGVQFGGGDSNALQQELIDQLQKKGIPL</sequence>
<keyword evidence="3" id="KW-1185">Reference proteome</keyword>
<comment type="caution">
    <text evidence="2">The sequence shown here is derived from an EMBL/GenBank/DDBJ whole genome shotgun (WGS) entry which is preliminary data.</text>
</comment>
<proteinExistence type="predicted"/>
<dbReference type="Gene3D" id="3.30.1460.10">
    <property type="match status" value="1"/>
</dbReference>
<organism evidence="2 3">
    <name type="scientific">Aliiroseovarius halocynthiae</name>
    <dbReference type="NCBI Taxonomy" id="985055"/>
    <lineage>
        <taxon>Bacteria</taxon>
        <taxon>Pseudomonadati</taxon>
        <taxon>Pseudomonadota</taxon>
        <taxon>Alphaproteobacteria</taxon>
        <taxon>Rhodobacterales</taxon>
        <taxon>Paracoccaceae</taxon>
        <taxon>Aliiroseovarius</taxon>
    </lineage>
</organism>
<reference evidence="2 3" key="1">
    <citation type="submission" date="2019-06" db="EMBL/GenBank/DDBJ databases">
        <title>A novel species of marine bacteria.</title>
        <authorList>
            <person name="Wang Y."/>
        </authorList>
    </citation>
    <scope>NUCLEOTIDE SEQUENCE [LARGE SCALE GENOMIC DNA]</scope>
    <source>
        <strain evidence="2 3">MA1-10</strain>
    </source>
</reference>
<feature type="chain" id="PRO_5022184981" description="YbjN domain-containing protein" evidence="1">
    <location>
        <begin position="24"/>
        <end position="178"/>
    </location>
</feature>
<evidence type="ECO:0008006" key="4">
    <source>
        <dbReference type="Google" id="ProtNLM"/>
    </source>
</evidence>
<accession>A0A545SYP9</accession>
<gene>
    <name evidence="2" type="ORF">FIL88_01125</name>
</gene>
<dbReference type="SUPFAM" id="SSF69635">
    <property type="entry name" value="Type III secretory system chaperone-like"/>
    <property type="match status" value="1"/>
</dbReference>
<protein>
    <recommendedName>
        <fullName evidence="4">YbjN domain-containing protein</fullName>
    </recommendedName>
</protein>
<dbReference type="AlphaFoldDB" id="A0A545SYP9"/>
<dbReference type="Proteomes" id="UP000315816">
    <property type="component" value="Unassembled WGS sequence"/>
</dbReference>
<dbReference type="OrthoDB" id="571431at2"/>
<evidence type="ECO:0000256" key="1">
    <source>
        <dbReference type="SAM" id="SignalP"/>
    </source>
</evidence>
<keyword evidence="1" id="KW-0732">Signal</keyword>
<dbReference type="RefSeq" id="WP_142851985.1">
    <property type="nucleotide sequence ID" value="NZ_FXWW01000001.1"/>
</dbReference>
<feature type="signal peptide" evidence="1">
    <location>
        <begin position="1"/>
        <end position="23"/>
    </location>
</feature>